<evidence type="ECO:0000256" key="1">
    <source>
        <dbReference type="SAM" id="MobiDB-lite"/>
    </source>
</evidence>
<evidence type="ECO:0000313" key="4">
    <source>
        <dbReference type="Proteomes" id="UP000076584"/>
    </source>
</evidence>
<dbReference type="PANTHER" id="PTHR33112:SF16">
    <property type="entry name" value="HETEROKARYON INCOMPATIBILITY DOMAIN-CONTAINING PROTEIN"/>
    <property type="match status" value="1"/>
</dbReference>
<feature type="compositionally biased region" description="Low complexity" evidence="1">
    <location>
        <begin position="554"/>
        <end position="570"/>
    </location>
</feature>
<proteinExistence type="predicted"/>
<feature type="non-terminal residue" evidence="3">
    <location>
        <position position="1"/>
    </location>
</feature>
<dbReference type="PANTHER" id="PTHR33112">
    <property type="entry name" value="DOMAIN PROTEIN, PUTATIVE-RELATED"/>
    <property type="match status" value="1"/>
</dbReference>
<dbReference type="Proteomes" id="UP000076584">
    <property type="component" value="Unassembled WGS sequence"/>
</dbReference>
<accession>A0A162NNN8</accession>
<evidence type="ECO:0000259" key="2">
    <source>
        <dbReference type="Pfam" id="PF06985"/>
    </source>
</evidence>
<name>A0A162NNN8_COLIC</name>
<reference evidence="3 4" key="1">
    <citation type="submission" date="2015-06" db="EMBL/GenBank/DDBJ databases">
        <title>Survival trade-offs in plant roots during colonization by closely related pathogenic and mutualistic fungi.</title>
        <authorList>
            <person name="Hacquard S."/>
            <person name="Kracher B."/>
            <person name="Hiruma K."/>
            <person name="Weinman A."/>
            <person name="Muench P."/>
            <person name="Garrido Oter R."/>
            <person name="Ver Loren van Themaat E."/>
            <person name="Dallerey J.-F."/>
            <person name="Damm U."/>
            <person name="Henrissat B."/>
            <person name="Lespinet O."/>
            <person name="Thon M."/>
            <person name="Kemen E."/>
            <person name="McHardy A.C."/>
            <person name="Schulze-Lefert P."/>
            <person name="O'Connell R.J."/>
        </authorList>
    </citation>
    <scope>NUCLEOTIDE SEQUENCE [LARGE SCALE GENOMIC DNA]</scope>
    <source>
        <strain evidence="3 4">MAFF 238704</strain>
    </source>
</reference>
<feature type="compositionally biased region" description="Acidic residues" evidence="1">
    <location>
        <begin position="576"/>
        <end position="586"/>
    </location>
</feature>
<organism evidence="3 4">
    <name type="scientific">Colletotrichum incanum</name>
    <name type="common">Soybean anthracnose fungus</name>
    <dbReference type="NCBI Taxonomy" id="1573173"/>
    <lineage>
        <taxon>Eukaryota</taxon>
        <taxon>Fungi</taxon>
        <taxon>Dikarya</taxon>
        <taxon>Ascomycota</taxon>
        <taxon>Pezizomycotina</taxon>
        <taxon>Sordariomycetes</taxon>
        <taxon>Hypocreomycetidae</taxon>
        <taxon>Glomerellales</taxon>
        <taxon>Glomerellaceae</taxon>
        <taxon>Colletotrichum</taxon>
        <taxon>Colletotrichum spaethianum species complex</taxon>
    </lineage>
</organism>
<feature type="compositionally biased region" description="Basic and acidic residues" evidence="1">
    <location>
        <begin position="596"/>
        <end position="615"/>
    </location>
</feature>
<dbReference type="STRING" id="1573173.A0A162NNN8"/>
<dbReference type="EMBL" id="LFIW01000520">
    <property type="protein sequence ID" value="KZL86141.1"/>
    <property type="molecule type" value="Genomic_DNA"/>
</dbReference>
<gene>
    <name evidence="3" type="ORF">CI238_09115</name>
</gene>
<feature type="domain" description="Heterokaryon incompatibility" evidence="2">
    <location>
        <begin position="24"/>
        <end position="145"/>
    </location>
</feature>
<feature type="region of interest" description="Disordered" evidence="1">
    <location>
        <begin position="550"/>
        <end position="615"/>
    </location>
</feature>
<feature type="region of interest" description="Disordered" evidence="1">
    <location>
        <begin position="206"/>
        <end position="230"/>
    </location>
</feature>
<sequence>TSDNPNDEPYEVVEEDGTVRKVRASRNTIDRVVAFARENGFRMIWIDQECIEQDNPREKELAIQAMDHVYVRASMSIGLFQAELQQKHLESLLLVYEHQMAHQFPFRRGRDAFTDCRTVDLKVMCEAVTRIANDRWNMRAWVLQEAFASSGNMLLLFPRAKDINARGWLLVCHELSQSELAVRLDVVQRCFRICAPLIGRFLSPEPASRRKPANGRISSRKKKAQQTLENADNKTTLSRILFFHPEEPEHSWTIHINNLKRRRTCNAAVALTYLKLRELLRAADKLAIVANMCGYHLRLDTYELEKTQESLAACILALSLANGDFSLLVPQMYRQPETKNALEFSSSGDAEFTWMHELTRNMHLATATSWNPFGRLAVDNAAAVTHLSESGLSFPGLLWRRGNFVDLSLLKTKYAESWQQLHAAKGLLRSPPNTIRLATTHLLFEIVQALISKGEDQVANSILNSTSHWKWNRHGSPADDGMIESLDQLPHGLALENRKGMFLLDPNPDGGYYQDWIIDRVMNDGGLWVWTLEGEIEKLKAEIESYSAQKKGEVVVGSEASETGSSTASEHIPNIEDPDPVDDVQESSEMQATDPARLKPKAETTDGSGRHKDSSHSWMLMVASLMATMAEAITVLPDDDNQKGPKHPKSGSIQSRLMAAPASVTTLAMHLSKGEGVKKEQINWRAVFDTENILDEKIKVLTPFQMVLESIPRPEMRSMSVSWVVEDCAEPDNQVDDEKLAWRQRLTVKSMVRGMWRFTLSPTGRYEIV</sequence>
<feature type="compositionally biased region" description="Basic residues" evidence="1">
    <location>
        <begin position="209"/>
        <end position="224"/>
    </location>
</feature>
<keyword evidence="4" id="KW-1185">Reference proteome</keyword>
<dbReference type="AlphaFoldDB" id="A0A162NNN8"/>
<dbReference type="Pfam" id="PF06985">
    <property type="entry name" value="HET"/>
    <property type="match status" value="1"/>
</dbReference>
<dbReference type="InterPro" id="IPR010730">
    <property type="entry name" value="HET"/>
</dbReference>
<evidence type="ECO:0000313" key="3">
    <source>
        <dbReference type="EMBL" id="KZL86141.1"/>
    </source>
</evidence>
<comment type="caution">
    <text evidence="3">The sequence shown here is derived from an EMBL/GenBank/DDBJ whole genome shotgun (WGS) entry which is preliminary data.</text>
</comment>
<protein>
    <recommendedName>
        <fullName evidence="2">Heterokaryon incompatibility domain-containing protein</fullName>
    </recommendedName>
</protein>